<protein>
    <submittedName>
        <fullName evidence="3">Cysteine hydrolase</fullName>
    </submittedName>
</protein>
<dbReference type="Proteomes" id="UP000241074">
    <property type="component" value="Chromosome"/>
</dbReference>
<proteinExistence type="predicted"/>
<evidence type="ECO:0000256" key="1">
    <source>
        <dbReference type="ARBA" id="ARBA00022801"/>
    </source>
</evidence>
<reference evidence="3 4" key="1">
    <citation type="submission" date="2018-03" db="EMBL/GenBank/DDBJ databases">
        <title>Ahniella affigens gen. nov., sp. nov., a gammaproteobacterium isolated from sandy soil near a stream.</title>
        <authorList>
            <person name="Ko Y."/>
            <person name="Kim J.-H."/>
        </authorList>
    </citation>
    <scope>NUCLEOTIDE SEQUENCE [LARGE SCALE GENOMIC DNA]</scope>
    <source>
        <strain evidence="3 4">D13</strain>
    </source>
</reference>
<dbReference type="PANTHER" id="PTHR43540">
    <property type="entry name" value="PEROXYUREIDOACRYLATE/UREIDOACRYLATE AMIDOHYDROLASE-RELATED"/>
    <property type="match status" value="1"/>
</dbReference>
<dbReference type="RefSeq" id="WP_106890783.1">
    <property type="nucleotide sequence ID" value="NZ_CP027860.1"/>
</dbReference>
<dbReference type="Gene3D" id="3.40.50.850">
    <property type="entry name" value="Isochorismatase-like"/>
    <property type="match status" value="1"/>
</dbReference>
<dbReference type="SUPFAM" id="SSF52499">
    <property type="entry name" value="Isochorismatase-like hydrolases"/>
    <property type="match status" value="1"/>
</dbReference>
<dbReference type="InterPro" id="IPR036380">
    <property type="entry name" value="Isochorismatase-like_sf"/>
</dbReference>
<keyword evidence="4" id="KW-1185">Reference proteome</keyword>
<gene>
    <name evidence="3" type="ORF">C7S18_06425</name>
</gene>
<name>A0A2P1PPV6_9GAMM</name>
<dbReference type="OrthoDB" id="1157330at2"/>
<evidence type="ECO:0000313" key="4">
    <source>
        <dbReference type="Proteomes" id="UP000241074"/>
    </source>
</evidence>
<dbReference type="InterPro" id="IPR000868">
    <property type="entry name" value="Isochorismatase-like_dom"/>
</dbReference>
<feature type="domain" description="Isochorismatase-like" evidence="2">
    <location>
        <begin position="36"/>
        <end position="171"/>
    </location>
</feature>
<dbReference type="AlphaFoldDB" id="A0A2P1PPV6"/>
<dbReference type="KEGG" id="xba:C7S18_06425"/>
<dbReference type="InterPro" id="IPR050272">
    <property type="entry name" value="Isochorismatase-like_hydrls"/>
</dbReference>
<sequence>MAKLTRREWLCLGLSTFVAPALYAEVPQPPKTTERSALVVVDAQVGVLATVWESKRVIQAVEQLVAAARTADVPIIWVQHENDSDLKTGSAAWQLAPEFVPNASELVIRKRFNSAFAETKLESHLRALGVTRLVLAGAATNWCIRATAYAAVDRGFNLTLVGNAHSTESMTLESGQVISAESMIADLNAVFEWLLAPGVDTNVLDSGNVVF</sequence>
<reference evidence="3 4" key="2">
    <citation type="submission" date="2018-03" db="EMBL/GenBank/DDBJ databases">
        <authorList>
            <person name="Keele B.F."/>
        </authorList>
    </citation>
    <scope>NUCLEOTIDE SEQUENCE [LARGE SCALE GENOMIC DNA]</scope>
    <source>
        <strain evidence="3 4">D13</strain>
    </source>
</reference>
<evidence type="ECO:0000259" key="2">
    <source>
        <dbReference type="Pfam" id="PF00857"/>
    </source>
</evidence>
<dbReference type="Pfam" id="PF00857">
    <property type="entry name" value="Isochorismatase"/>
    <property type="match status" value="1"/>
</dbReference>
<evidence type="ECO:0000313" key="3">
    <source>
        <dbReference type="EMBL" id="AVP96858.1"/>
    </source>
</evidence>
<organism evidence="3 4">
    <name type="scientific">Ahniella affigens</name>
    <dbReference type="NCBI Taxonomy" id="2021234"/>
    <lineage>
        <taxon>Bacteria</taxon>
        <taxon>Pseudomonadati</taxon>
        <taxon>Pseudomonadota</taxon>
        <taxon>Gammaproteobacteria</taxon>
        <taxon>Lysobacterales</taxon>
        <taxon>Rhodanobacteraceae</taxon>
        <taxon>Ahniella</taxon>
    </lineage>
</organism>
<dbReference type="EMBL" id="CP027860">
    <property type="protein sequence ID" value="AVP96858.1"/>
    <property type="molecule type" value="Genomic_DNA"/>
</dbReference>
<dbReference type="GO" id="GO:0016787">
    <property type="term" value="F:hydrolase activity"/>
    <property type="evidence" value="ECO:0007669"/>
    <property type="project" value="UniProtKB-KW"/>
</dbReference>
<accession>A0A2P1PPV6</accession>
<keyword evidence="1 3" id="KW-0378">Hydrolase</keyword>